<evidence type="ECO:0000313" key="3">
    <source>
        <dbReference type="EMBL" id="MFD1536582.1"/>
    </source>
</evidence>
<dbReference type="InterPro" id="IPR002589">
    <property type="entry name" value="Macro_dom"/>
</dbReference>
<dbReference type="Gene3D" id="3.40.220.10">
    <property type="entry name" value="Leucine Aminopeptidase, subunit E, domain 1"/>
    <property type="match status" value="1"/>
</dbReference>
<evidence type="ECO:0000259" key="2">
    <source>
        <dbReference type="PROSITE" id="PS51154"/>
    </source>
</evidence>
<dbReference type="InterPro" id="IPR043472">
    <property type="entry name" value="Macro_dom-like"/>
</dbReference>
<dbReference type="CDD" id="cd02901">
    <property type="entry name" value="Macro_Poa1p-like"/>
    <property type="match status" value="1"/>
</dbReference>
<comment type="caution">
    <text evidence="3">The sequence shown here is derived from an EMBL/GenBank/DDBJ whole genome shotgun (WGS) entry which is preliminary data.</text>
</comment>
<feature type="domain" description="Macro" evidence="2">
    <location>
        <begin position="1"/>
        <end position="163"/>
    </location>
</feature>
<protein>
    <submittedName>
        <fullName evidence="3">Macro domain-containing protein</fullName>
    </submittedName>
</protein>
<evidence type="ECO:0000313" key="4">
    <source>
        <dbReference type="Proteomes" id="UP001597097"/>
    </source>
</evidence>
<name>A0ABW4G1K1_9ACTN</name>
<dbReference type="Proteomes" id="UP001597097">
    <property type="component" value="Unassembled WGS sequence"/>
</dbReference>
<gene>
    <name evidence="3" type="ORF">ACFSJ0_06030</name>
</gene>
<dbReference type="EMBL" id="JBHUCM010000005">
    <property type="protein sequence ID" value="MFD1536582.1"/>
    <property type="molecule type" value="Genomic_DNA"/>
</dbReference>
<dbReference type="PROSITE" id="PS51154">
    <property type="entry name" value="MACRO"/>
    <property type="match status" value="1"/>
</dbReference>
<proteinExistence type="predicted"/>
<organism evidence="3 4">
    <name type="scientific">Nonomuraea guangzhouensis</name>
    <dbReference type="NCBI Taxonomy" id="1291555"/>
    <lineage>
        <taxon>Bacteria</taxon>
        <taxon>Bacillati</taxon>
        <taxon>Actinomycetota</taxon>
        <taxon>Actinomycetes</taxon>
        <taxon>Streptosporangiales</taxon>
        <taxon>Streptosporangiaceae</taxon>
        <taxon>Nonomuraea</taxon>
    </lineage>
</organism>
<keyword evidence="4" id="KW-1185">Reference proteome</keyword>
<comment type="catalytic activity">
    <reaction evidence="1">
        <text>an N-(ADP-alpha-D-ribosyl)-thymidine in DNA + H2O = a thymidine in DNA + ADP-D-ribose</text>
        <dbReference type="Rhea" id="RHEA:71655"/>
        <dbReference type="Rhea" id="RHEA-COMP:13556"/>
        <dbReference type="Rhea" id="RHEA-COMP:18051"/>
        <dbReference type="ChEBI" id="CHEBI:15377"/>
        <dbReference type="ChEBI" id="CHEBI:57967"/>
        <dbReference type="ChEBI" id="CHEBI:137386"/>
        <dbReference type="ChEBI" id="CHEBI:191199"/>
    </reaction>
    <physiologicalReaction direction="left-to-right" evidence="1">
        <dbReference type="Rhea" id="RHEA:71656"/>
    </physiologicalReaction>
</comment>
<sequence length="163" mass="17698">MITYLTGDATDPVGNEPRIICHVCNDIGGWGRGFVLAISRRWPEPEAEFRAWHRSGAGFELGQVRLVQVEESLWVANMIGQHGIRPTTDGPPIRYDAVDRGLEVVAANAIELGASLHMPRIGCGLAGGTWDRIEPLIANRLIAQGIPVTVYDLEGAPIVDHSP</sequence>
<dbReference type="SUPFAM" id="SSF52949">
    <property type="entry name" value="Macro domain-like"/>
    <property type="match status" value="1"/>
</dbReference>
<evidence type="ECO:0000256" key="1">
    <source>
        <dbReference type="ARBA" id="ARBA00035885"/>
    </source>
</evidence>
<accession>A0ABW4G1K1</accession>
<reference evidence="4" key="1">
    <citation type="journal article" date="2019" name="Int. J. Syst. Evol. Microbiol.">
        <title>The Global Catalogue of Microorganisms (GCM) 10K type strain sequencing project: providing services to taxonomists for standard genome sequencing and annotation.</title>
        <authorList>
            <consortium name="The Broad Institute Genomics Platform"/>
            <consortium name="The Broad Institute Genome Sequencing Center for Infectious Disease"/>
            <person name="Wu L."/>
            <person name="Ma J."/>
        </authorList>
    </citation>
    <scope>NUCLEOTIDE SEQUENCE [LARGE SCALE GENOMIC DNA]</scope>
    <source>
        <strain evidence="4">CGMCC 1.15399</strain>
    </source>
</reference>
<dbReference type="InterPro" id="IPR050892">
    <property type="entry name" value="ADP-ribose_metab_enzymes"/>
</dbReference>
<dbReference type="PANTHER" id="PTHR12521:SF0">
    <property type="entry name" value="ADP-RIBOSE GLYCOHYDROLASE OARD1"/>
    <property type="match status" value="1"/>
</dbReference>
<dbReference type="PANTHER" id="PTHR12521">
    <property type="entry name" value="PROTEIN C6ORF130"/>
    <property type="match status" value="1"/>
</dbReference>
<dbReference type="RefSeq" id="WP_308127003.1">
    <property type="nucleotide sequence ID" value="NZ_JAHKRM010000008.1"/>
</dbReference>
<dbReference type="SMART" id="SM00506">
    <property type="entry name" value="A1pp"/>
    <property type="match status" value="1"/>
</dbReference>